<name>A0A1A8G9F5_9TELE</name>
<organism evidence="2">
    <name type="scientific">Nothobranchius korthausae</name>
    <dbReference type="NCBI Taxonomy" id="1143690"/>
    <lineage>
        <taxon>Eukaryota</taxon>
        <taxon>Metazoa</taxon>
        <taxon>Chordata</taxon>
        <taxon>Craniata</taxon>
        <taxon>Vertebrata</taxon>
        <taxon>Euteleostomi</taxon>
        <taxon>Actinopterygii</taxon>
        <taxon>Neopterygii</taxon>
        <taxon>Teleostei</taxon>
        <taxon>Neoteleostei</taxon>
        <taxon>Acanthomorphata</taxon>
        <taxon>Ovalentaria</taxon>
        <taxon>Atherinomorphae</taxon>
        <taxon>Cyprinodontiformes</taxon>
        <taxon>Nothobranchiidae</taxon>
        <taxon>Nothobranchius</taxon>
    </lineage>
</organism>
<reference evidence="2" key="1">
    <citation type="submission" date="2016-05" db="EMBL/GenBank/DDBJ databases">
        <authorList>
            <person name="Lavstsen T."/>
            <person name="Jespersen J.S."/>
        </authorList>
    </citation>
    <scope>NUCLEOTIDE SEQUENCE</scope>
    <source>
        <tissue evidence="2">Brain</tissue>
    </source>
</reference>
<proteinExistence type="predicted"/>
<dbReference type="EMBL" id="HAEB01021186">
    <property type="protein sequence ID" value="SBQ67713.1"/>
    <property type="molecule type" value="Transcribed_RNA"/>
</dbReference>
<reference evidence="2" key="2">
    <citation type="submission" date="2016-06" db="EMBL/GenBank/DDBJ databases">
        <title>The genome of a short-lived fish provides insights into sex chromosome evolution and the genetic control of aging.</title>
        <authorList>
            <person name="Reichwald K."/>
            <person name="Felder M."/>
            <person name="Petzold A."/>
            <person name="Koch P."/>
            <person name="Groth M."/>
            <person name="Platzer M."/>
        </authorList>
    </citation>
    <scope>NUCLEOTIDE SEQUENCE</scope>
    <source>
        <tissue evidence="2">Brain</tissue>
    </source>
</reference>
<gene>
    <name evidence="2" type="primary">LIN28A</name>
</gene>
<dbReference type="AlphaFoldDB" id="A0A1A8G9F5"/>
<feature type="non-terminal residue" evidence="2">
    <location>
        <position position="1"/>
    </location>
</feature>
<sequence>GLTPEPLRQHVRLSFPITLAEALRRAEQVEEVMPVGQCGRSPLARAAEQEEVLEERREVNQARPEQTLRQRPATGL</sequence>
<evidence type="ECO:0000313" key="2">
    <source>
        <dbReference type="EMBL" id="SBQ67713.1"/>
    </source>
</evidence>
<evidence type="ECO:0000256" key="1">
    <source>
        <dbReference type="SAM" id="MobiDB-lite"/>
    </source>
</evidence>
<protein>
    <submittedName>
        <fullName evidence="2">Lin-28 homolog A</fullName>
    </submittedName>
</protein>
<feature type="region of interest" description="Disordered" evidence="1">
    <location>
        <begin position="39"/>
        <end position="76"/>
    </location>
</feature>
<feature type="non-terminal residue" evidence="2">
    <location>
        <position position="76"/>
    </location>
</feature>
<accession>A0A1A8G9F5</accession>